<comment type="caution">
    <text evidence="1">The sequence shown here is derived from an EMBL/GenBank/DDBJ whole genome shotgun (WGS) entry which is preliminary data.</text>
</comment>
<evidence type="ECO:0000313" key="1">
    <source>
        <dbReference type="EMBL" id="CAB4007787.1"/>
    </source>
</evidence>
<proteinExistence type="predicted"/>
<dbReference type="EMBL" id="CACRXK020005910">
    <property type="protein sequence ID" value="CAB4007787.1"/>
    <property type="molecule type" value="Genomic_DNA"/>
</dbReference>
<dbReference type="OrthoDB" id="6008177at2759"/>
<name>A0A6S7HTJ5_PARCT</name>
<protein>
    <submittedName>
        <fullName evidence="1">Uncharacterized protein</fullName>
    </submittedName>
</protein>
<dbReference type="AlphaFoldDB" id="A0A6S7HTJ5"/>
<evidence type="ECO:0000313" key="2">
    <source>
        <dbReference type="Proteomes" id="UP001152795"/>
    </source>
</evidence>
<keyword evidence="2" id="KW-1185">Reference proteome</keyword>
<sequence>MKKIERFKSRTKEFMSGFESTHDEIRADEETFIIVHLLKKSDSNSPILDGYFDQLAMLACCTSPHVVKRALDALLNEIFISISNSTRIRCRNILKAEEILRASFLESMKLDHFTAKSHRMTTYAWLITLVLLKHSKEEYIEILPKLREFDKTLETLQSDKDEKLFGGRNTFRYGVYLARESIKRISGKKDTRESLYSSIKKCENFLNSKLEKNEVMKLGKAISDGGNWLDLHVCLAFLQDLPKFYQYQANRKPIILIQMLIADFRERCDSKRVKWKKSNYEWQFETLVYRVMLRLIRTSTNKGW</sequence>
<dbReference type="Proteomes" id="UP001152795">
    <property type="component" value="Unassembled WGS sequence"/>
</dbReference>
<organism evidence="1 2">
    <name type="scientific">Paramuricea clavata</name>
    <name type="common">Red gorgonian</name>
    <name type="synonym">Violescent sea-whip</name>
    <dbReference type="NCBI Taxonomy" id="317549"/>
    <lineage>
        <taxon>Eukaryota</taxon>
        <taxon>Metazoa</taxon>
        <taxon>Cnidaria</taxon>
        <taxon>Anthozoa</taxon>
        <taxon>Octocorallia</taxon>
        <taxon>Malacalcyonacea</taxon>
        <taxon>Plexauridae</taxon>
        <taxon>Paramuricea</taxon>
    </lineage>
</organism>
<accession>A0A6S7HTJ5</accession>
<reference evidence="1" key="1">
    <citation type="submission" date="2020-04" db="EMBL/GenBank/DDBJ databases">
        <authorList>
            <person name="Alioto T."/>
            <person name="Alioto T."/>
            <person name="Gomez Garrido J."/>
        </authorList>
    </citation>
    <scope>NUCLEOTIDE SEQUENCE</scope>
    <source>
        <strain evidence="1">A484AB</strain>
    </source>
</reference>
<gene>
    <name evidence="1" type="ORF">PACLA_8A029623</name>
</gene>